<dbReference type="Gene3D" id="3.50.50.60">
    <property type="entry name" value="FAD/NAD(P)-binding domain"/>
    <property type="match status" value="1"/>
</dbReference>
<dbReference type="GO" id="GO:0004497">
    <property type="term" value="F:monooxygenase activity"/>
    <property type="evidence" value="ECO:0007669"/>
    <property type="project" value="InterPro"/>
</dbReference>
<feature type="binding site" evidence="2">
    <location>
        <position position="350"/>
    </location>
    <ligand>
        <name>FAD</name>
        <dbReference type="ChEBI" id="CHEBI:57692"/>
    </ligand>
</feature>
<sequence>MAGERQRTTRVVIVGGGTAGWMTAAAIARLLPHCAEVHLVESEAIGVVGVGEATLPHIRAFNERLGIPEAEFMARTRATFKLGIEFRDWGAIGDSYIHPFGTFGTGSGAVDFHHYYMRLLREGAELPPLDRLSYACALAREGRFAMPETGRRSLAGTFGYAYQFDALLFAPYLRGLAEEMGARRSEGIVVDVERDVESGDIVAVTLADGTRIEGDLFVDCSGFRSLLLGEALGEPFEDWSRWLPADRAVAMPCRTETAVTPYTSAIAMPAGWRWRIPLQHRTGNGYVYASDFLSDDAAAAALRGVVEGEALADPRPLRFKAGRRRHSWSHNCVGIGLASGFLEPLESTSIYLVQQAITLLIELFPDGRPSAADRDEFNRVIDLEYDRIRDFLILHYHATTRSDSPFWDYVRTMPIPDSLSEKLELWRRRGRVVKYREGVFLDASWIAVYMGQGIVPQGWDPRADAAPDGDLRRGIGGLAEQIAADVARRPGHRAFIDGYCPMAEAA</sequence>
<gene>
    <name evidence="3" type="ORF">SR41_02125</name>
</gene>
<feature type="active site" evidence="1">
    <location>
        <position position="81"/>
    </location>
</feature>
<dbReference type="SUPFAM" id="SSF51905">
    <property type="entry name" value="FAD/NAD(P)-binding domain"/>
    <property type="match status" value="1"/>
</dbReference>
<keyword evidence="2" id="KW-0547">Nucleotide-binding</keyword>
<dbReference type="InterPro" id="IPR036188">
    <property type="entry name" value="FAD/NAD-bd_sf"/>
</dbReference>
<name>A0A0D1L056_9SPHN</name>
<dbReference type="InterPro" id="IPR006905">
    <property type="entry name" value="Flavin_halogenase"/>
</dbReference>
<organism evidence="3 4">
    <name type="scientific">Sphingomonas melonis</name>
    <dbReference type="NCBI Taxonomy" id="152682"/>
    <lineage>
        <taxon>Bacteria</taxon>
        <taxon>Pseudomonadati</taxon>
        <taxon>Pseudomonadota</taxon>
        <taxon>Alphaproteobacteria</taxon>
        <taxon>Sphingomonadales</taxon>
        <taxon>Sphingomonadaceae</taxon>
        <taxon>Sphingomonas</taxon>
    </lineage>
</organism>
<dbReference type="AlphaFoldDB" id="A0A0D1L056"/>
<evidence type="ECO:0000256" key="1">
    <source>
        <dbReference type="PIRSR" id="PIRSR011396-1"/>
    </source>
</evidence>
<dbReference type="InterPro" id="IPR050816">
    <property type="entry name" value="Flavin-dep_Halogenase_NPB"/>
</dbReference>
<dbReference type="PIRSF" id="PIRSF011396">
    <property type="entry name" value="Trp_halogenase"/>
    <property type="match status" value="1"/>
</dbReference>
<dbReference type="PANTHER" id="PTHR43747">
    <property type="entry name" value="FAD-BINDING PROTEIN"/>
    <property type="match status" value="1"/>
</dbReference>
<dbReference type="GO" id="GO:0000166">
    <property type="term" value="F:nucleotide binding"/>
    <property type="evidence" value="ECO:0007669"/>
    <property type="project" value="UniProtKB-KW"/>
</dbReference>
<feature type="binding site" evidence="2">
    <location>
        <position position="81"/>
    </location>
    <ligand>
        <name>7-chloro-L-tryptophan</name>
        <dbReference type="ChEBI" id="CHEBI:58713"/>
    </ligand>
</feature>
<proteinExistence type="predicted"/>
<dbReference type="Proteomes" id="UP000033203">
    <property type="component" value="Unassembled WGS sequence"/>
</dbReference>
<feature type="binding site" evidence="2">
    <location>
        <position position="189"/>
    </location>
    <ligand>
        <name>FAD</name>
        <dbReference type="ChEBI" id="CHEBI:57692"/>
    </ligand>
</feature>
<evidence type="ECO:0000313" key="4">
    <source>
        <dbReference type="Proteomes" id="UP000033203"/>
    </source>
</evidence>
<feature type="binding site" evidence="2">
    <location>
        <begin position="16"/>
        <end position="19"/>
    </location>
    <ligand>
        <name>FAD</name>
        <dbReference type="ChEBI" id="CHEBI:57692"/>
    </ligand>
</feature>
<keyword evidence="2" id="KW-0274">FAD</keyword>
<dbReference type="InterPro" id="IPR033856">
    <property type="entry name" value="Trp_halogen"/>
</dbReference>
<dbReference type="PATRIC" id="fig|1549858.7.peg.412"/>
<accession>A0A0D1L056</accession>
<feature type="binding site" evidence="2">
    <location>
        <position position="337"/>
    </location>
    <ligand>
        <name>FAD</name>
        <dbReference type="ChEBI" id="CHEBI:57692"/>
    </ligand>
</feature>
<dbReference type="EMBL" id="JXTP01000010">
    <property type="protein sequence ID" value="KIU29889.1"/>
    <property type="molecule type" value="Genomic_DNA"/>
</dbReference>
<dbReference type="Pfam" id="PF04820">
    <property type="entry name" value="Trp_halogenase"/>
    <property type="match status" value="1"/>
</dbReference>
<evidence type="ECO:0000256" key="2">
    <source>
        <dbReference type="PIRSR" id="PIRSR011396-2"/>
    </source>
</evidence>
<comment type="caution">
    <text evidence="3">The sequence shown here is derived from an EMBL/GenBank/DDBJ whole genome shotgun (WGS) entry which is preliminary data.</text>
</comment>
<keyword evidence="2" id="KW-0285">Flavoprotein</keyword>
<feature type="binding site" evidence="2">
    <location>
        <position position="346"/>
    </location>
    <ligand>
        <name>L-tryptophan</name>
        <dbReference type="ChEBI" id="CHEBI:57912"/>
    </ligand>
</feature>
<protein>
    <submittedName>
        <fullName evidence="3">Tryptophan halogenase</fullName>
    </submittedName>
</protein>
<dbReference type="PANTHER" id="PTHR43747:SF4">
    <property type="entry name" value="FLAVIN-DEPENDENT TRYPTOPHAN HALOGENASE"/>
    <property type="match status" value="1"/>
</dbReference>
<reference evidence="3 4" key="1">
    <citation type="submission" date="2015-01" db="EMBL/GenBank/DDBJ databases">
        <title>Genome of Sphingomonas taxi strain 30a.</title>
        <authorList>
            <person name="Eevers N."/>
            <person name="Van Hamme J."/>
            <person name="Bottos E."/>
            <person name="Weyens N."/>
            <person name="Vangronsveld J."/>
        </authorList>
    </citation>
    <scope>NUCLEOTIDE SEQUENCE [LARGE SCALE GENOMIC DNA]</scope>
    <source>
        <strain evidence="3 4">30a</strain>
    </source>
</reference>
<evidence type="ECO:0000313" key="3">
    <source>
        <dbReference type="EMBL" id="KIU29889.1"/>
    </source>
</evidence>